<dbReference type="Gene3D" id="1.10.760.10">
    <property type="entry name" value="Cytochrome c-like domain"/>
    <property type="match status" value="1"/>
</dbReference>
<organism evidence="7 8">
    <name type="scientific">Candidatus Viridilinea halotolerans</name>
    <dbReference type="NCBI Taxonomy" id="2491704"/>
    <lineage>
        <taxon>Bacteria</taxon>
        <taxon>Bacillati</taxon>
        <taxon>Chloroflexota</taxon>
        <taxon>Chloroflexia</taxon>
        <taxon>Chloroflexales</taxon>
        <taxon>Chloroflexineae</taxon>
        <taxon>Oscillochloridaceae</taxon>
        <taxon>Candidatus Viridilinea</taxon>
    </lineage>
</organism>
<feature type="signal peptide" evidence="5">
    <location>
        <begin position="1"/>
        <end position="23"/>
    </location>
</feature>
<comment type="caution">
    <text evidence="7">The sequence shown here is derived from an EMBL/GenBank/DDBJ whole genome shotgun (WGS) entry which is preliminary data.</text>
</comment>
<feature type="chain" id="PRO_5019294041" evidence="5">
    <location>
        <begin position="24"/>
        <end position="123"/>
    </location>
</feature>
<evidence type="ECO:0000313" key="8">
    <source>
        <dbReference type="Proteomes" id="UP000280307"/>
    </source>
</evidence>
<keyword evidence="2 4" id="KW-0479">Metal-binding</keyword>
<evidence type="ECO:0000256" key="5">
    <source>
        <dbReference type="SAM" id="SignalP"/>
    </source>
</evidence>
<dbReference type="Proteomes" id="UP000280307">
    <property type="component" value="Unassembled WGS sequence"/>
</dbReference>
<evidence type="ECO:0000256" key="1">
    <source>
        <dbReference type="ARBA" id="ARBA00022617"/>
    </source>
</evidence>
<dbReference type="Pfam" id="PF00034">
    <property type="entry name" value="Cytochrom_C"/>
    <property type="match status" value="1"/>
</dbReference>
<dbReference type="PROSITE" id="PS51007">
    <property type="entry name" value="CYTC"/>
    <property type="match status" value="1"/>
</dbReference>
<evidence type="ECO:0000256" key="3">
    <source>
        <dbReference type="ARBA" id="ARBA00023004"/>
    </source>
</evidence>
<dbReference type="GO" id="GO:0009055">
    <property type="term" value="F:electron transfer activity"/>
    <property type="evidence" value="ECO:0007669"/>
    <property type="project" value="InterPro"/>
</dbReference>
<evidence type="ECO:0000313" key="7">
    <source>
        <dbReference type="EMBL" id="RRR75606.1"/>
    </source>
</evidence>
<dbReference type="InterPro" id="IPR009056">
    <property type="entry name" value="Cyt_c-like_dom"/>
</dbReference>
<proteinExistence type="predicted"/>
<evidence type="ECO:0000256" key="2">
    <source>
        <dbReference type="ARBA" id="ARBA00022723"/>
    </source>
</evidence>
<dbReference type="PROSITE" id="PS51257">
    <property type="entry name" value="PROKAR_LIPOPROTEIN"/>
    <property type="match status" value="1"/>
</dbReference>
<dbReference type="AlphaFoldDB" id="A0A426U6M0"/>
<gene>
    <name evidence="7" type="ORF">EI684_04280</name>
</gene>
<feature type="domain" description="Cytochrome c" evidence="6">
    <location>
        <begin position="28"/>
        <end position="123"/>
    </location>
</feature>
<protein>
    <submittedName>
        <fullName evidence="7">Cytochrome c</fullName>
    </submittedName>
</protein>
<dbReference type="EMBL" id="RSAS01000175">
    <property type="protein sequence ID" value="RRR75606.1"/>
    <property type="molecule type" value="Genomic_DNA"/>
</dbReference>
<evidence type="ECO:0000259" key="6">
    <source>
        <dbReference type="PROSITE" id="PS51007"/>
    </source>
</evidence>
<keyword evidence="5" id="KW-0732">Signal</keyword>
<accession>A0A426U6M0</accession>
<dbReference type="GO" id="GO:0020037">
    <property type="term" value="F:heme binding"/>
    <property type="evidence" value="ECO:0007669"/>
    <property type="project" value="InterPro"/>
</dbReference>
<dbReference type="SUPFAM" id="SSF46626">
    <property type="entry name" value="Cytochrome c"/>
    <property type="match status" value="1"/>
</dbReference>
<name>A0A426U6M0_9CHLR</name>
<evidence type="ECO:0000256" key="4">
    <source>
        <dbReference type="PROSITE-ProRule" id="PRU00433"/>
    </source>
</evidence>
<dbReference type="GO" id="GO:0046872">
    <property type="term" value="F:metal ion binding"/>
    <property type="evidence" value="ECO:0007669"/>
    <property type="project" value="UniProtKB-KW"/>
</dbReference>
<keyword evidence="1 4" id="KW-0349">Heme</keyword>
<keyword evidence="3 4" id="KW-0408">Iron</keyword>
<reference evidence="7 8" key="1">
    <citation type="submission" date="2018-12" db="EMBL/GenBank/DDBJ databases">
        <title>Genome Sequence of Candidatus Viridilinea halotolerans isolated from saline sulfide-rich spring.</title>
        <authorList>
            <person name="Grouzdev D.S."/>
            <person name="Burganskaya E.I."/>
            <person name="Krutkina M.S."/>
            <person name="Sukhacheva M.V."/>
            <person name="Gorlenko V.M."/>
        </authorList>
    </citation>
    <scope>NUCLEOTIDE SEQUENCE [LARGE SCALE GENOMIC DNA]</scope>
    <source>
        <strain evidence="7">Chok-6</strain>
    </source>
</reference>
<dbReference type="InterPro" id="IPR036909">
    <property type="entry name" value="Cyt_c-like_dom_sf"/>
</dbReference>
<sequence>MKPKLSIIWLVLITLSACGASTAAPPPDPVASGERLYNIWCLGCHSLDPDGPTTLGPPLGGVATRAAANSEGLSAAAWLRRETLDPNANVTPGYTSGMMPSDYERAFSPEQLEALIAFMLTLE</sequence>